<dbReference type="EMBL" id="SMAG01000003">
    <property type="protein sequence ID" value="TCS94946.1"/>
    <property type="molecule type" value="Genomic_DNA"/>
</dbReference>
<dbReference type="Proteomes" id="UP000294937">
    <property type="component" value="Unassembled WGS sequence"/>
</dbReference>
<organism evidence="2 3">
    <name type="scientific">Hazenella coriacea</name>
    <dbReference type="NCBI Taxonomy" id="1179467"/>
    <lineage>
        <taxon>Bacteria</taxon>
        <taxon>Bacillati</taxon>
        <taxon>Bacillota</taxon>
        <taxon>Bacilli</taxon>
        <taxon>Bacillales</taxon>
        <taxon>Thermoactinomycetaceae</taxon>
        <taxon>Hazenella</taxon>
    </lineage>
</organism>
<dbReference type="AlphaFoldDB" id="A0A4R3LBQ3"/>
<name>A0A4R3LBQ3_9BACL</name>
<feature type="domain" description="Protein CotJB" evidence="1">
    <location>
        <begin position="8"/>
        <end position="83"/>
    </location>
</feature>
<dbReference type="Pfam" id="PF12652">
    <property type="entry name" value="CotJB"/>
    <property type="match status" value="1"/>
</dbReference>
<evidence type="ECO:0000259" key="1">
    <source>
        <dbReference type="Pfam" id="PF12652"/>
    </source>
</evidence>
<dbReference type="InterPro" id="IPR024207">
    <property type="entry name" value="CotJB_dom"/>
</dbReference>
<dbReference type="PIRSF" id="PIRSF010606">
    <property type="entry name" value="Spore_coat_CotJB"/>
    <property type="match status" value="1"/>
</dbReference>
<dbReference type="InterPro" id="IPR016571">
    <property type="entry name" value="Spore_coat_assembly_CotJB"/>
</dbReference>
<keyword evidence="3" id="KW-1185">Reference proteome</keyword>
<accession>A0A4R3LBQ3</accession>
<evidence type="ECO:0000313" key="2">
    <source>
        <dbReference type="EMBL" id="TCS94946.1"/>
    </source>
</evidence>
<keyword evidence="2" id="KW-0167">Capsid protein</keyword>
<gene>
    <name evidence="2" type="ORF">EDD58_103371</name>
</gene>
<proteinExistence type="predicted"/>
<evidence type="ECO:0000313" key="3">
    <source>
        <dbReference type="Proteomes" id="UP000294937"/>
    </source>
</evidence>
<keyword evidence="2" id="KW-0946">Virion</keyword>
<comment type="caution">
    <text evidence="2">The sequence shown here is derived from an EMBL/GenBank/DDBJ whole genome shotgun (WGS) entry which is preliminary data.</text>
</comment>
<protein>
    <submittedName>
        <fullName evidence="2">Spore coat protein JB</fullName>
    </submittedName>
</protein>
<dbReference type="RefSeq" id="WP_131924322.1">
    <property type="nucleotide sequence ID" value="NZ_SMAG01000003.1"/>
</dbReference>
<reference evidence="2 3" key="1">
    <citation type="submission" date="2019-03" db="EMBL/GenBank/DDBJ databases">
        <title>Genomic Encyclopedia of Type Strains, Phase IV (KMG-IV): sequencing the most valuable type-strain genomes for metagenomic binning, comparative biology and taxonomic classification.</title>
        <authorList>
            <person name="Goeker M."/>
        </authorList>
    </citation>
    <scope>NUCLEOTIDE SEQUENCE [LARGE SCALE GENOMIC DNA]</scope>
    <source>
        <strain evidence="2 3">DSM 45707</strain>
    </source>
</reference>
<dbReference type="OrthoDB" id="9804099at2"/>
<sequence length="84" mass="10147">MGGKSQFRLLRKLQEVDFVLLELNLYLDTHPNDLKALQQFNHLSQKREQIREKYESKYGPLYNYGLSKNRYPKGWSEGPWPWEM</sequence>